<evidence type="ECO:0000259" key="1">
    <source>
        <dbReference type="Pfam" id="PF14397"/>
    </source>
</evidence>
<dbReference type="EMBL" id="AP017315">
    <property type="protein sequence ID" value="BAU32187.1"/>
    <property type="molecule type" value="Genomic_DNA"/>
</dbReference>
<accession>A0A0U5BMW9</accession>
<protein>
    <submittedName>
        <fullName evidence="2">Flagellar biosynthesis/type III secretory pathwa y protein</fullName>
    </submittedName>
</protein>
<dbReference type="InterPro" id="IPR039523">
    <property type="entry name" value="RimK-rel_E_lig_ATP-grasp"/>
</dbReference>
<keyword evidence="2" id="KW-0282">Flagellum</keyword>
<gene>
    <name evidence="2" type="ORF">MalAC0309_1330</name>
</gene>
<sequence>MTNALTRLRNRASYVLGRARKLDLPSVWQRAGEVRDQHGVARPKVFADMMWSAAFRETPFQDYVDWDYAILTRAERETFMTHAISDQIARRTASPEHRGLFHDKIAFNERFDALLGREWLDLRVAGPDELQAFGERHGTLFGKQPVSSAGLGVSRYSAADVTDWRAFHAELLEKGQPLVEEQLVQHPVLAAVCPGTVNTTRITAFFDGTRTHILSAAQKFGRGQASDQQSFGGFYTMLDDNGHSRGRGYDSHHGLHEVHPESGVSIPDFQLPRWDEVEGFMQEVGRVVPEVPYVGWDIVITPDDRPLALIEGNWGAGVYENKPSVTGVRTGSRQRFRDVIGF</sequence>
<dbReference type="AlphaFoldDB" id="A0A0U5BMW9"/>
<dbReference type="Proteomes" id="UP000218965">
    <property type="component" value="Chromosome"/>
</dbReference>
<dbReference type="RefSeq" id="WP_173826869.1">
    <property type="nucleotide sequence ID" value="NZ_AP017315.1"/>
</dbReference>
<keyword evidence="2" id="KW-0969">Cilium</keyword>
<keyword evidence="2" id="KW-0966">Cell projection</keyword>
<organism evidence="2 3">
    <name type="scientific">Microcella alkaliphila</name>
    <dbReference type="NCBI Taxonomy" id="279828"/>
    <lineage>
        <taxon>Bacteria</taxon>
        <taxon>Bacillati</taxon>
        <taxon>Actinomycetota</taxon>
        <taxon>Actinomycetes</taxon>
        <taxon>Micrococcales</taxon>
        <taxon>Microbacteriaceae</taxon>
        <taxon>Microcella</taxon>
    </lineage>
</organism>
<name>A0A0U5BMW9_9MICO</name>
<feature type="domain" description="Alpha-L-glutamate ligase-related protein ATP-grasp" evidence="1">
    <location>
        <begin position="178"/>
        <end position="317"/>
    </location>
</feature>
<proteinExistence type="predicted"/>
<reference evidence="2 3" key="2">
    <citation type="submission" date="2016-01" db="EMBL/GenBank/DDBJ databases">
        <title>Microcella alkaliphila JAM AC0309 whole genome shotgun sequence.</title>
        <authorList>
            <person name="Kurata A."/>
            <person name="Hirose Y."/>
            <person name="Kishimoto N."/>
            <person name="Kobayashi T."/>
        </authorList>
    </citation>
    <scope>NUCLEOTIDE SEQUENCE [LARGE SCALE GENOMIC DNA]</scope>
    <source>
        <strain evidence="2 3">JAM AC0309</strain>
    </source>
</reference>
<evidence type="ECO:0000313" key="3">
    <source>
        <dbReference type="Proteomes" id="UP000218965"/>
    </source>
</evidence>
<evidence type="ECO:0000313" key="2">
    <source>
        <dbReference type="EMBL" id="BAU32187.1"/>
    </source>
</evidence>
<reference evidence="3" key="1">
    <citation type="submission" date="2015-12" db="EMBL/GenBank/DDBJ databases">
        <authorList>
            <person name="Shamseldin A."/>
            <person name="Moawad H."/>
            <person name="Abd El-Rahim W.M."/>
            <person name="Sadowsky M.J."/>
        </authorList>
    </citation>
    <scope>NUCLEOTIDE SEQUENCE [LARGE SCALE GENOMIC DNA]</scope>
    <source>
        <strain evidence="3">JAM AC0309</strain>
    </source>
</reference>
<dbReference type="Pfam" id="PF14397">
    <property type="entry name" value="ATPgrasp_ST"/>
    <property type="match status" value="1"/>
</dbReference>
<dbReference type="KEGG" id="malk:MalAC0309_1330"/>